<feature type="chain" id="PRO_5047509046" description="EF-hand domain-containing protein" evidence="2">
    <location>
        <begin position="25"/>
        <end position="148"/>
    </location>
</feature>
<feature type="domain" description="EF-hand" evidence="3">
    <location>
        <begin position="131"/>
        <end position="148"/>
    </location>
</feature>
<evidence type="ECO:0000259" key="3">
    <source>
        <dbReference type="PROSITE" id="PS50222"/>
    </source>
</evidence>
<feature type="compositionally biased region" description="Low complexity" evidence="1">
    <location>
        <begin position="25"/>
        <end position="34"/>
    </location>
</feature>
<protein>
    <recommendedName>
        <fullName evidence="3">EF-hand domain-containing protein</fullName>
    </recommendedName>
</protein>
<feature type="region of interest" description="Disordered" evidence="1">
    <location>
        <begin position="25"/>
        <end position="101"/>
    </location>
</feature>
<organism evidence="4 5">
    <name type="scientific">Tahibacter amnicola</name>
    <dbReference type="NCBI Taxonomy" id="2976241"/>
    <lineage>
        <taxon>Bacteria</taxon>
        <taxon>Pseudomonadati</taxon>
        <taxon>Pseudomonadota</taxon>
        <taxon>Gammaproteobacteria</taxon>
        <taxon>Lysobacterales</taxon>
        <taxon>Rhodanobacteraceae</taxon>
        <taxon>Tahibacter</taxon>
    </lineage>
</organism>
<dbReference type="PROSITE" id="PS50222">
    <property type="entry name" value="EF_HAND_2"/>
    <property type="match status" value="1"/>
</dbReference>
<dbReference type="RefSeq" id="WP_261693478.1">
    <property type="nucleotide sequence ID" value="NZ_CP104694.1"/>
</dbReference>
<sequence>MTQYLRITPSLLFAGIALTMTAMAQQTPPAQHPATAPPVAQPPSRQDPVDTRTVPPSSNPPPAVSPPNPRQTPPIAGATPTGRNPVAPNQQLASRQDVRGTHSFVTLDSNTDGVLSLEEFKVSGNNMTDCDRDADGRITRNEFDACLR</sequence>
<evidence type="ECO:0000313" key="5">
    <source>
        <dbReference type="Proteomes" id="UP001064632"/>
    </source>
</evidence>
<evidence type="ECO:0000256" key="1">
    <source>
        <dbReference type="SAM" id="MobiDB-lite"/>
    </source>
</evidence>
<dbReference type="PROSITE" id="PS00018">
    <property type="entry name" value="EF_HAND_1"/>
    <property type="match status" value="2"/>
</dbReference>
<gene>
    <name evidence="4" type="ORF">N4264_17290</name>
</gene>
<reference evidence="4" key="1">
    <citation type="submission" date="2022-09" db="EMBL/GenBank/DDBJ databases">
        <title>Tahibacter sp. nov., isolated from a fresh water.</title>
        <authorList>
            <person name="Baek J.H."/>
            <person name="Lee J.K."/>
            <person name="Kim J.M."/>
            <person name="Jeon C.O."/>
        </authorList>
    </citation>
    <scope>NUCLEOTIDE SEQUENCE</scope>
    <source>
        <strain evidence="4">W38</strain>
    </source>
</reference>
<keyword evidence="5" id="KW-1185">Reference proteome</keyword>
<dbReference type="SUPFAM" id="SSF47473">
    <property type="entry name" value="EF-hand"/>
    <property type="match status" value="1"/>
</dbReference>
<feature type="compositionally biased region" description="Pro residues" evidence="1">
    <location>
        <begin position="57"/>
        <end position="72"/>
    </location>
</feature>
<keyword evidence="2" id="KW-0732">Signal</keyword>
<accession>A0ABY6B9E5</accession>
<dbReference type="InterPro" id="IPR002048">
    <property type="entry name" value="EF_hand_dom"/>
</dbReference>
<feature type="signal peptide" evidence="2">
    <location>
        <begin position="1"/>
        <end position="24"/>
    </location>
</feature>
<dbReference type="Pfam" id="PF13202">
    <property type="entry name" value="EF-hand_5"/>
    <property type="match status" value="2"/>
</dbReference>
<dbReference type="Proteomes" id="UP001064632">
    <property type="component" value="Chromosome"/>
</dbReference>
<dbReference type="EMBL" id="CP104694">
    <property type="protein sequence ID" value="UXI66494.1"/>
    <property type="molecule type" value="Genomic_DNA"/>
</dbReference>
<name>A0ABY6B9E5_9GAMM</name>
<evidence type="ECO:0000313" key="4">
    <source>
        <dbReference type="EMBL" id="UXI66494.1"/>
    </source>
</evidence>
<proteinExistence type="predicted"/>
<dbReference type="InterPro" id="IPR011992">
    <property type="entry name" value="EF-hand-dom_pair"/>
</dbReference>
<dbReference type="Gene3D" id="1.10.238.10">
    <property type="entry name" value="EF-hand"/>
    <property type="match status" value="1"/>
</dbReference>
<dbReference type="InterPro" id="IPR018247">
    <property type="entry name" value="EF_Hand_1_Ca_BS"/>
</dbReference>
<evidence type="ECO:0000256" key="2">
    <source>
        <dbReference type="SAM" id="SignalP"/>
    </source>
</evidence>